<comment type="similarity">
    <text evidence="1 4">Belongs to the short-chain dehydrogenases/reductases (SDR) family.</text>
</comment>
<reference evidence="5 6" key="1">
    <citation type="submission" date="2016-04" db="EMBL/GenBank/DDBJ databases">
        <title>A degradative enzymes factory behind the ericoid mycorrhizal symbiosis.</title>
        <authorList>
            <consortium name="DOE Joint Genome Institute"/>
            <person name="Martino E."/>
            <person name="Morin E."/>
            <person name="Grelet G."/>
            <person name="Kuo A."/>
            <person name="Kohler A."/>
            <person name="Daghino S."/>
            <person name="Barry K."/>
            <person name="Choi C."/>
            <person name="Cichocki N."/>
            <person name="Clum A."/>
            <person name="Copeland A."/>
            <person name="Hainaut M."/>
            <person name="Haridas S."/>
            <person name="Labutti K."/>
            <person name="Lindquist E."/>
            <person name="Lipzen A."/>
            <person name="Khouja H.-R."/>
            <person name="Murat C."/>
            <person name="Ohm R."/>
            <person name="Olson A."/>
            <person name="Spatafora J."/>
            <person name="Veneault-Fourrey C."/>
            <person name="Henrissat B."/>
            <person name="Grigoriev I."/>
            <person name="Martin F."/>
            <person name="Perotto S."/>
        </authorList>
    </citation>
    <scope>NUCLEOTIDE SEQUENCE [LARGE SCALE GENOMIC DNA]</scope>
    <source>
        <strain evidence="5 6">E</strain>
    </source>
</reference>
<evidence type="ECO:0000256" key="2">
    <source>
        <dbReference type="ARBA" id="ARBA00022857"/>
    </source>
</evidence>
<dbReference type="PROSITE" id="PS00061">
    <property type="entry name" value="ADH_SHORT"/>
    <property type="match status" value="1"/>
</dbReference>
<dbReference type="GeneID" id="36593799"/>
<evidence type="ECO:0000256" key="3">
    <source>
        <dbReference type="ARBA" id="ARBA00023002"/>
    </source>
</evidence>
<keyword evidence="6" id="KW-1185">Reference proteome</keyword>
<dbReference type="InterPro" id="IPR020904">
    <property type="entry name" value="Sc_DH/Rdtase_CS"/>
</dbReference>
<gene>
    <name evidence="5" type="ORF">K444DRAFT_651619</name>
</gene>
<protein>
    <submittedName>
        <fullName evidence="5">Putative short-chain dehydrogenase/reductase</fullName>
    </submittedName>
</protein>
<dbReference type="InterPro" id="IPR002347">
    <property type="entry name" value="SDR_fam"/>
</dbReference>
<dbReference type="FunCoup" id="A0A2J6THT9">
    <property type="interactions" value="286"/>
</dbReference>
<dbReference type="InParanoid" id="A0A2J6THT9"/>
<evidence type="ECO:0000256" key="1">
    <source>
        <dbReference type="ARBA" id="ARBA00006484"/>
    </source>
</evidence>
<dbReference type="SUPFAM" id="SSF51735">
    <property type="entry name" value="NAD(P)-binding Rossmann-fold domains"/>
    <property type="match status" value="1"/>
</dbReference>
<dbReference type="RefSeq" id="XP_024739493.1">
    <property type="nucleotide sequence ID" value="XM_024885722.1"/>
</dbReference>
<evidence type="ECO:0000313" key="5">
    <source>
        <dbReference type="EMBL" id="PMD62589.1"/>
    </source>
</evidence>
<dbReference type="GO" id="GO:0004806">
    <property type="term" value="F:triacylglycerol lipase activity"/>
    <property type="evidence" value="ECO:0007669"/>
    <property type="project" value="TreeGrafter"/>
</dbReference>
<dbReference type="PANTHER" id="PTHR44169">
    <property type="entry name" value="NADPH-DEPENDENT 1-ACYLDIHYDROXYACETONE PHOSPHATE REDUCTASE"/>
    <property type="match status" value="1"/>
</dbReference>
<dbReference type="Pfam" id="PF00106">
    <property type="entry name" value="adh_short"/>
    <property type="match status" value="1"/>
</dbReference>
<dbReference type="PANTHER" id="PTHR44169:SF3">
    <property type="entry name" value="SHORT-CHAIN DEHYDROGENASE SRDE"/>
    <property type="match status" value="1"/>
</dbReference>
<keyword evidence="3" id="KW-0560">Oxidoreductase</keyword>
<dbReference type="CDD" id="cd05374">
    <property type="entry name" value="17beta-HSD-like_SDR_c"/>
    <property type="match status" value="1"/>
</dbReference>
<evidence type="ECO:0000256" key="4">
    <source>
        <dbReference type="RuleBase" id="RU000363"/>
    </source>
</evidence>
<dbReference type="GO" id="GO:0005811">
    <property type="term" value="C:lipid droplet"/>
    <property type="evidence" value="ECO:0007669"/>
    <property type="project" value="TreeGrafter"/>
</dbReference>
<dbReference type="AlphaFoldDB" id="A0A2J6THT9"/>
<dbReference type="GO" id="GO:0019433">
    <property type="term" value="P:triglyceride catabolic process"/>
    <property type="evidence" value="ECO:0007669"/>
    <property type="project" value="TreeGrafter"/>
</dbReference>
<dbReference type="Proteomes" id="UP000235371">
    <property type="component" value="Unassembled WGS sequence"/>
</dbReference>
<dbReference type="FunFam" id="3.40.50.720:FF:000261">
    <property type="entry name" value="NADPH-dependent 1-acyldihydroxyacetone phosphate reductase"/>
    <property type="match status" value="1"/>
</dbReference>
<keyword evidence="2" id="KW-0521">NADP</keyword>
<proteinExistence type="inferred from homology"/>
<dbReference type="InterPro" id="IPR036291">
    <property type="entry name" value="NAD(P)-bd_dom_sf"/>
</dbReference>
<dbReference type="STRING" id="1095630.A0A2J6THT9"/>
<dbReference type="OrthoDB" id="2102561at2759"/>
<evidence type="ECO:0000313" key="6">
    <source>
        <dbReference type="Proteomes" id="UP000235371"/>
    </source>
</evidence>
<dbReference type="PRINTS" id="PR00080">
    <property type="entry name" value="SDRFAMILY"/>
</dbReference>
<organism evidence="5 6">
    <name type="scientific">Hyaloscypha bicolor E</name>
    <dbReference type="NCBI Taxonomy" id="1095630"/>
    <lineage>
        <taxon>Eukaryota</taxon>
        <taxon>Fungi</taxon>
        <taxon>Dikarya</taxon>
        <taxon>Ascomycota</taxon>
        <taxon>Pezizomycotina</taxon>
        <taxon>Leotiomycetes</taxon>
        <taxon>Helotiales</taxon>
        <taxon>Hyaloscyphaceae</taxon>
        <taxon>Hyaloscypha</taxon>
        <taxon>Hyaloscypha bicolor</taxon>
    </lineage>
</organism>
<dbReference type="GO" id="GO:0005783">
    <property type="term" value="C:endoplasmic reticulum"/>
    <property type="evidence" value="ECO:0007669"/>
    <property type="project" value="TreeGrafter"/>
</dbReference>
<sequence>MPRDDPVVTVQLFAVVREHITFDKYSFPPHKLSCLDLHCLSIVICARLFFISIISSTKASNENHEPDIVYFHSTMGQKSVLITGSSEGGIGDALAKTFHKKGLRVFATARNLTKVQHLKELGLEILPLDVTDDASIKQAVENVKAATGGTLDILVNNSGGGYNMPLLDSEVAIAKKMFDVNVFALIAVTQAFSPLLIASKGTVVNIGSIVGKFPLPWQGYYNASKAAVNLLSDQLRIELSPFNVKVVNVVTGSVLTRFMENLASPPRLPPNSLYSPAKKEVEELMLGELALENAMKVEVYAEGVASNALKSNPKKIQWIGGETFLIWLGDTFGWATIWDLILPRATNLGLVQRKIRTTSQPISK</sequence>
<dbReference type="EMBL" id="KZ613783">
    <property type="protein sequence ID" value="PMD62589.1"/>
    <property type="molecule type" value="Genomic_DNA"/>
</dbReference>
<dbReference type="GO" id="GO:0000140">
    <property type="term" value="F:acylglycerone-phosphate reductase (NADP+) activity"/>
    <property type="evidence" value="ECO:0007669"/>
    <property type="project" value="TreeGrafter"/>
</dbReference>
<name>A0A2J6THT9_9HELO</name>
<dbReference type="GO" id="GO:0006654">
    <property type="term" value="P:phosphatidic acid biosynthetic process"/>
    <property type="evidence" value="ECO:0007669"/>
    <property type="project" value="TreeGrafter"/>
</dbReference>
<dbReference type="PRINTS" id="PR00081">
    <property type="entry name" value="GDHRDH"/>
</dbReference>
<dbReference type="Gene3D" id="3.40.50.720">
    <property type="entry name" value="NAD(P)-binding Rossmann-like Domain"/>
    <property type="match status" value="1"/>
</dbReference>
<accession>A0A2J6THT9</accession>